<proteinExistence type="predicted"/>
<organism evidence="3 4">
    <name type="scientific">Candidatus Erysipelatoclostridium merdavium</name>
    <dbReference type="NCBI Taxonomy" id="2838566"/>
    <lineage>
        <taxon>Bacteria</taxon>
        <taxon>Bacillati</taxon>
        <taxon>Bacillota</taxon>
        <taxon>Erysipelotrichia</taxon>
        <taxon>Erysipelotrichales</taxon>
        <taxon>Erysipelotrichales incertae sedis</taxon>
    </lineage>
</organism>
<gene>
    <name evidence="3" type="ORF">H9980_07725</name>
</gene>
<dbReference type="CDD" id="cd08000">
    <property type="entry name" value="NGN"/>
    <property type="match status" value="1"/>
</dbReference>
<dbReference type="InterPro" id="IPR036735">
    <property type="entry name" value="NGN_dom_sf"/>
</dbReference>
<dbReference type="SUPFAM" id="SSF82679">
    <property type="entry name" value="N-utilization substance G protein NusG, N-terminal domain"/>
    <property type="match status" value="1"/>
</dbReference>
<dbReference type="InterPro" id="IPR006645">
    <property type="entry name" value="NGN-like_dom"/>
</dbReference>
<evidence type="ECO:0000313" key="4">
    <source>
        <dbReference type="Proteomes" id="UP000886724"/>
    </source>
</evidence>
<dbReference type="Gene3D" id="3.30.70.940">
    <property type="entry name" value="NusG, N-terminal domain"/>
    <property type="match status" value="1"/>
</dbReference>
<comment type="caution">
    <text evidence="3">The sequence shown here is derived from an EMBL/GenBank/DDBJ whole genome shotgun (WGS) entry which is preliminary data.</text>
</comment>
<accession>A0A9D2BNL7</accession>
<dbReference type="EMBL" id="DXET01000167">
    <property type="protein sequence ID" value="HIX81839.1"/>
    <property type="molecule type" value="Genomic_DNA"/>
</dbReference>
<evidence type="ECO:0000313" key="3">
    <source>
        <dbReference type="EMBL" id="HIX81839.1"/>
    </source>
</evidence>
<feature type="domain" description="NusG-like N-terminal" evidence="2">
    <location>
        <begin position="1"/>
        <end position="61"/>
    </location>
</feature>
<dbReference type="GO" id="GO:0006354">
    <property type="term" value="P:DNA-templated transcription elongation"/>
    <property type="evidence" value="ECO:0007669"/>
    <property type="project" value="InterPro"/>
</dbReference>
<reference evidence="3" key="2">
    <citation type="submission" date="2021-04" db="EMBL/GenBank/DDBJ databases">
        <authorList>
            <person name="Gilroy R."/>
        </authorList>
    </citation>
    <scope>NUCLEOTIDE SEQUENCE</scope>
    <source>
        <strain evidence="3">ChiGjej1B1-14440</strain>
    </source>
</reference>
<evidence type="ECO:0000259" key="2">
    <source>
        <dbReference type="Pfam" id="PF02357"/>
    </source>
</evidence>
<sequence length="165" mass="19574">MNWYVLFVLVVKEDKLCSLLRKKGLDAFIPMYEYYRRDIKGNAIKPLFPGYIFVRSNLEQLDFDQFLFNIKEPKEGLIKELKKADVSALRDDEIKMFEYMLDSKGILRMSQAFIEDKRAKIYKGPLVHYQDHIVKVDKHNKLATLDLEFMDRRFVAGLEITSKIR</sequence>
<dbReference type="Pfam" id="PF02357">
    <property type="entry name" value="NusG"/>
    <property type="match status" value="1"/>
</dbReference>
<protein>
    <submittedName>
        <fullName evidence="3">Antitermination protein NusG</fullName>
    </submittedName>
</protein>
<evidence type="ECO:0000256" key="1">
    <source>
        <dbReference type="ARBA" id="ARBA00023163"/>
    </source>
</evidence>
<dbReference type="AlphaFoldDB" id="A0A9D2BNL7"/>
<name>A0A9D2BNL7_9FIRM</name>
<dbReference type="Proteomes" id="UP000886724">
    <property type="component" value="Unassembled WGS sequence"/>
</dbReference>
<keyword evidence="1" id="KW-0804">Transcription</keyword>
<reference evidence="3" key="1">
    <citation type="journal article" date="2021" name="PeerJ">
        <title>Extensive microbial diversity within the chicken gut microbiome revealed by metagenomics and culture.</title>
        <authorList>
            <person name="Gilroy R."/>
            <person name="Ravi A."/>
            <person name="Getino M."/>
            <person name="Pursley I."/>
            <person name="Horton D.L."/>
            <person name="Alikhan N.F."/>
            <person name="Baker D."/>
            <person name="Gharbi K."/>
            <person name="Hall N."/>
            <person name="Watson M."/>
            <person name="Adriaenssens E.M."/>
            <person name="Foster-Nyarko E."/>
            <person name="Jarju S."/>
            <person name="Secka A."/>
            <person name="Antonio M."/>
            <person name="Oren A."/>
            <person name="Chaudhuri R.R."/>
            <person name="La Ragione R."/>
            <person name="Hildebrand F."/>
            <person name="Pallen M.J."/>
        </authorList>
    </citation>
    <scope>NUCLEOTIDE SEQUENCE</scope>
    <source>
        <strain evidence="3">ChiGjej1B1-14440</strain>
    </source>
</reference>